<feature type="short sequence motif" description="Interaction with polymerase core subunit RpoC" evidence="6">
    <location>
        <begin position="270"/>
        <end position="273"/>
    </location>
</feature>
<comment type="subcellular location">
    <subcellularLocation>
        <location evidence="6">Cytoplasm</location>
    </subcellularLocation>
</comment>
<keyword evidence="5 6" id="KW-0804">Transcription</keyword>
<feature type="region of interest" description="Sigma-70 factor domain-3" evidence="6">
    <location>
        <begin position="325"/>
        <end position="401"/>
    </location>
</feature>
<evidence type="ECO:0000259" key="8">
    <source>
        <dbReference type="PROSITE" id="PS00715"/>
    </source>
</evidence>
<dbReference type="PRINTS" id="PR00046">
    <property type="entry name" value="SIGMA70FCT"/>
</dbReference>
<keyword evidence="1 6" id="KW-0963">Cytoplasm</keyword>
<dbReference type="AlphaFoldDB" id="A0AAD0AQA6"/>
<accession>A0AAD0AQA6</accession>
<dbReference type="PANTHER" id="PTHR30603:SF60">
    <property type="entry name" value="RNA POLYMERASE SIGMA FACTOR RPOD"/>
    <property type="match status" value="1"/>
</dbReference>
<name>A0AAD0AQA6_9FUSO</name>
<dbReference type="InterPro" id="IPR007624">
    <property type="entry name" value="RNA_pol_sigma70_r3"/>
</dbReference>
<dbReference type="SUPFAM" id="SSF88659">
    <property type="entry name" value="Sigma3 and sigma4 domains of RNA polymerase sigma factors"/>
    <property type="match status" value="2"/>
</dbReference>
<dbReference type="HAMAP" id="MF_00963">
    <property type="entry name" value="Sigma70_RpoD_SigA"/>
    <property type="match status" value="1"/>
</dbReference>
<dbReference type="RefSeq" id="WP_099990363.1">
    <property type="nucleotide sequence ID" value="NZ_CP024702.1"/>
</dbReference>
<dbReference type="GO" id="GO:0005737">
    <property type="term" value="C:cytoplasm"/>
    <property type="evidence" value="ECO:0007669"/>
    <property type="project" value="UniProtKB-SubCell"/>
</dbReference>
<dbReference type="CDD" id="cd06171">
    <property type="entry name" value="Sigma70_r4"/>
    <property type="match status" value="1"/>
</dbReference>
<dbReference type="Pfam" id="PF00140">
    <property type="entry name" value="Sigma70_r1_2"/>
    <property type="match status" value="1"/>
</dbReference>
<dbReference type="NCBIfam" id="TIGR02937">
    <property type="entry name" value="sigma70-ECF"/>
    <property type="match status" value="1"/>
</dbReference>
<feature type="compositionally biased region" description="Basic and acidic residues" evidence="7">
    <location>
        <begin position="82"/>
        <end position="106"/>
    </location>
</feature>
<gene>
    <name evidence="10" type="primary">rpoD</name>
    <name evidence="6" type="synonym">sigA</name>
    <name evidence="10" type="ORF">CTM86_03075</name>
</gene>
<feature type="compositionally biased region" description="Basic residues" evidence="7">
    <location>
        <begin position="64"/>
        <end position="81"/>
    </location>
</feature>
<dbReference type="InterPro" id="IPR012760">
    <property type="entry name" value="RNA_pol_sigma_RpoD_C"/>
</dbReference>
<evidence type="ECO:0000256" key="7">
    <source>
        <dbReference type="SAM" id="MobiDB-lite"/>
    </source>
</evidence>
<evidence type="ECO:0000256" key="5">
    <source>
        <dbReference type="ARBA" id="ARBA00023163"/>
    </source>
</evidence>
<dbReference type="InterPro" id="IPR014284">
    <property type="entry name" value="RNA_pol_sigma-70_dom"/>
</dbReference>
<dbReference type="InterPro" id="IPR036388">
    <property type="entry name" value="WH-like_DNA-bd_sf"/>
</dbReference>
<dbReference type="GO" id="GO:0003677">
    <property type="term" value="F:DNA binding"/>
    <property type="evidence" value="ECO:0007669"/>
    <property type="project" value="UniProtKB-UniRule"/>
</dbReference>
<dbReference type="PANTHER" id="PTHR30603">
    <property type="entry name" value="RNA POLYMERASE SIGMA FACTOR RPO"/>
    <property type="match status" value="1"/>
</dbReference>
<evidence type="ECO:0000256" key="4">
    <source>
        <dbReference type="ARBA" id="ARBA00023125"/>
    </source>
</evidence>
<dbReference type="Pfam" id="PF04545">
    <property type="entry name" value="Sigma70_r4"/>
    <property type="match status" value="1"/>
</dbReference>
<evidence type="ECO:0000256" key="3">
    <source>
        <dbReference type="ARBA" id="ARBA00023082"/>
    </source>
</evidence>
<dbReference type="InterPro" id="IPR007627">
    <property type="entry name" value="RNA_pol_sigma70_r2"/>
</dbReference>
<dbReference type="PROSITE" id="PS00716">
    <property type="entry name" value="SIGMA70_2"/>
    <property type="match status" value="1"/>
</dbReference>
<evidence type="ECO:0000313" key="10">
    <source>
        <dbReference type="EMBL" id="ATV65645.1"/>
    </source>
</evidence>
<dbReference type="Pfam" id="PF04542">
    <property type="entry name" value="Sigma70_r2"/>
    <property type="match status" value="1"/>
</dbReference>
<feature type="compositionally biased region" description="Acidic residues" evidence="7">
    <location>
        <begin position="107"/>
        <end position="167"/>
    </location>
</feature>
<dbReference type="GO" id="GO:0006352">
    <property type="term" value="P:DNA-templated transcription initiation"/>
    <property type="evidence" value="ECO:0007669"/>
    <property type="project" value="UniProtKB-UniRule"/>
</dbReference>
<proteinExistence type="inferred from homology"/>
<evidence type="ECO:0000256" key="6">
    <source>
        <dbReference type="HAMAP-Rule" id="MF_00963"/>
    </source>
</evidence>
<comment type="similarity">
    <text evidence="6">Belongs to the sigma-70 factor family. RpoD/SigA subfamily.</text>
</comment>
<comment type="subunit">
    <text evidence="6">Interacts transiently with the RNA polymerase catalytic core.</text>
</comment>
<dbReference type="NCBIfam" id="TIGR02393">
    <property type="entry name" value="RpoD_Cterm"/>
    <property type="match status" value="1"/>
</dbReference>
<dbReference type="Pfam" id="PF04539">
    <property type="entry name" value="Sigma70_r3"/>
    <property type="match status" value="1"/>
</dbReference>
<feature type="domain" description="RNA polymerase sigma-70" evidence="9">
    <location>
        <begin position="439"/>
        <end position="465"/>
    </location>
</feature>
<dbReference type="SUPFAM" id="SSF88946">
    <property type="entry name" value="Sigma2 domain of RNA polymerase sigma factors"/>
    <property type="match status" value="1"/>
</dbReference>
<feature type="region of interest" description="Sigma-70 factor domain-2" evidence="6">
    <location>
        <begin position="246"/>
        <end position="316"/>
    </location>
</feature>
<reference evidence="11" key="1">
    <citation type="submission" date="2017-11" db="EMBL/GenBank/DDBJ databases">
        <title>Genome sequencing of Fusobacterium periodonticum KCOM 1282.</title>
        <authorList>
            <person name="Kook J.-K."/>
            <person name="Park S.-N."/>
            <person name="Lim Y.K."/>
        </authorList>
    </citation>
    <scope>NUCLEOTIDE SEQUENCE [LARGE SCALE GENOMIC DNA]</scope>
    <source>
        <strain evidence="11">KCOM 1282</strain>
    </source>
</reference>
<dbReference type="InterPro" id="IPR000943">
    <property type="entry name" value="RNA_pol_sigma70"/>
</dbReference>
<dbReference type="InterPro" id="IPR009042">
    <property type="entry name" value="RNA_pol_sigma70_r1_2"/>
</dbReference>
<dbReference type="InterPro" id="IPR050239">
    <property type="entry name" value="Sigma-70_RNA_pol_init_factors"/>
</dbReference>
<sequence length="480" mass="56178">MKEIIRTKKGREFVNEVREKKKTTYEEINKCFSKDYTEEQINEFVKIFLEEGIEVLSETETKAKSKTKTKTKAKTKTKSKAKAKEETEAELDKEKDLNEKEKVKIEEIEEKELDEDRELDEEKDLDDEEKELDDEEIEEKELDEEFIEEESEDSLEDEDEEKEEDDIDTETFIGFEDEFNPDYIEDISEEELSNEKLLNLGNSAKVDEPIKMYLREIGQVPLLTHDEEIEYAKRAYEGDEEASQKLIESNLRLVVSIAKKHTNRGLKLLDLIQEGNIGLMKAVEKFEYTKGYKFSTYATWWIRQAITRAIADQGRTIRIPVHMIETINKIKKESRIYLQETGKDASPEILAERLGMEVEKIKAIQEMNQEPISLETPVGSEEDSELGDFVEDQKTTSPYEATNRAILREELDGVLKTLSPREEKVLRYRYGLDDSSPKTLEEVGKIFNVTRERIRQIEVKALRKLRHPSRKKKLEDFKVD</sequence>
<dbReference type="PROSITE" id="PS00715">
    <property type="entry name" value="SIGMA70_1"/>
    <property type="match status" value="1"/>
</dbReference>
<evidence type="ECO:0000256" key="2">
    <source>
        <dbReference type="ARBA" id="ARBA00023015"/>
    </source>
</evidence>
<keyword evidence="4 6" id="KW-0238">DNA-binding</keyword>
<evidence type="ECO:0000259" key="9">
    <source>
        <dbReference type="PROSITE" id="PS00716"/>
    </source>
</evidence>
<protein>
    <recommendedName>
        <fullName evidence="6">RNA polymerase sigma factor SigA</fullName>
    </recommendedName>
</protein>
<dbReference type="InterPro" id="IPR028630">
    <property type="entry name" value="Sigma70_RpoD"/>
</dbReference>
<dbReference type="Gene3D" id="1.10.10.10">
    <property type="entry name" value="Winged helix-like DNA-binding domain superfamily/Winged helix DNA-binding domain"/>
    <property type="match status" value="2"/>
</dbReference>
<evidence type="ECO:0000313" key="11">
    <source>
        <dbReference type="Proteomes" id="UP000231749"/>
    </source>
</evidence>
<feature type="region of interest" description="Sigma-70 factor domain-4" evidence="6">
    <location>
        <begin position="414"/>
        <end position="467"/>
    </location>
</feature>
<dbReference type="InterPro" id="IPR013324">
    <property type="entry name" value="RNA_pol_sigma_r3/r4-like"/>
</dbReference>
<comment type="function">
    <text evidence="6">Sigma factors are initiation factors that promote the attachment of RNA polymerase to specific initiation sites and are then released. This sigma factor is the primary sigma factor during exponential growth.</text>
</comment>
<dbReference type="InterPro" id="IPR013325">
    <property type="entry name" value="RNA_pol_sigma_r2"/>
</dbReference>
<organism evidence="10 11">
    <name type="scientific">Fusobacterium pseudoperiodonticum</name>
    <dbReference type="NCBI Taxonomy" id="2663009"/>
    <lineage>
        <taxon>Bacteria</taxon>
        <taxon>Fusobacteriati</taxon>
        <taxon>Fusobacteriota</taxon>
        <taxon>Fusobacteriia</taxon>
        <taxon>Fusobacteriales</taxon>
        <taxon>Fusobacteriaceae</taxon>
        <taxon>Fusobacterium</taxon>
    </lineage>
</organism>
<dbReference type="FunFam" id="1.10.601.10:FF:000001">
    <property type="entry name" value="RNA polymerase sigma factor SigA"/>
    <property type="match status" value="1"/>
</dbReference>
<dbReference type="InterPro" id="IPR007630">
    <property type="entry name" value="RNA_pol_sigma70_r4"/>
</dbReference>
<dbReference type="EMBL" id="CP024702">
    <property type="protein sequence ID" value="ATV65645.1"/>
    <property type="molecule type" value="Genomic_DNA"/>
</dbReference>
<dbReference type="Proteomes" id="UP000231749">
    <property type="component" value="Chromosome"/>
</dbReference>
<keyword evidence="2 6" id="KW-0805">Transcription regulation</keyword>
<feature type="DNA-binding region" description="H-T-H motif" evidence="6">
    <location>
        <begin position="440"/>
        <end position="459"/>
    </location>
</feature>
<feature type="domain" description="RNA polymerase sigma-70" evidence="8">
    <location>
        <begin position="270"/>
        <end position="283"/>
    </location>
</feature>
<evidence type="ECO:0000256" key="1">
    <source>
        <dbReference type="ARBA" id="ARBA00022490"/>
    </source>
</evidence>
<dbReference type="Gene3D" id="1.10.601.10">
    <property type="entry name" value="RNA Polymerase Primary Sigma Factor"/>
    <property type="match status" value="2"/>
</dbReference>
<feature type="region of interest" description="Disordered" evidence="7">
    <location>
        <begin position="59"/>
        <end position="167"/>
    </location>
</feature>
<dbReference type="GO" id="GO:0016987">
    <property type="term" value="F:sigma factor activity"/>
    <property type="evidence" value="ECO:0007669"/>
    <property type="project" value="UniProtKB-UniRule"/>
</dbReference>
<keyword evidence="3 6" id="KW-0731">Sigma factor</keyword>